<name>U4LE78_PYROM</name>
<evidence type="ECO:0000256" key="1">
    <source>
        <dbReference type="SAM" id="MobiDB-lite"/>
    </source>
</evidence>
<accession>U4LE78</accession>
<feature type="region of interest" description="Disordered" evidence="1">
    <location>
        <begin position="66"/>
        <end position="87"/>
    </location>
</feature>
<dbReference type="Proteomes" id="UP000018144">
    <property type="component" value="Unassembled WGS sequence"/>
</dbReference>
<dbReference type="AlphaFoldDB" id="U4LE78"/>
<reference evidence="2 3" key="1">
    <citation type="journal article" date="2013" name="PLoS Genet.">
        <title>The genome and development-dependent transcriptomes of Pyronema confluens: a window into fungal evolution.</title>
        <authorList>
            <person name="Traeger S."/>
            <person name="Altegoer F."/>
            <person name="Freitag M."/>
            <person name="Gabaldon T."/>
            <person name="Kempken F."/>
            <person name="Kumar A."/>
            <person name="Marcet-Houben M."/>
            <person name="Poggeler S."/>
            <person name="Stajich J.E."/>
            <person name="Nowrousian M."/>
        </authorList>
    </citation>
    <scope>NUCLEOTIDE SEQUENCE [LARGE SCALE GENOMIC DNA]</scope>
    <source>
        <strain evidence="3">CBS 100304</strain>
        <tissue evidence="2">Vegetative mycelium</tissue>
    </source>
</reference>
<protein>
    <submittedName>
        <fullName evidence="2">Uncharacterized protein</fullName>
    </submittedName>
</protein>
<evidence type="ECO:0000313" key="3">
    <source>
        <dbReference type="Proteomes" id="UP000018144"/>
    </source>
</evidence>
<organism evidence="2 3">
    <name type="scientific">Pyronema omphalodes (strain CBS 100304)</name>
    <name type="common">Pyronema confluens</name>
    <dbReference type="NCBI Taxonomy" id="1076935"/>
    <lineage>
        <taxon>Eukaryota</taxon>
        <taxon>Fungi</taxon>
        <taxon>Dikarya</taxon>
        <taxon>Ascomycota</taxon>
        <taxon>Pezizomycotina</taxon>
        <taxon>Pezizomycetes</taxon>
        <taxon>Pezizales</taxon>
        <taxon>Pyronemataceae</taxon>
        <taxon>Pyronema</taxon>
    </lineage>
</organism>
<dbReference type="EMBL" id="HF935427">
    <property type="protein sequence ID" value="CCX30178.1"/>
    <property type="molecule type" value="Genomic_DNA"/>
</dbReference>
<keyword evidence="3" id="KW-1185">Reference proteome</keyword>
<sequence length="87" mass="10161">MVVSKEVQRRLLKQRARACRQGNNDRTSLEPPSWLHPLRHRPVRRRPLWHKNLHRNVTELSTLPAEAAHRTEVSNNGKWNSKVGEGN</sequence>
<gene>
    <name evidence="2" type="ORF">PCON_08280</name>
</gene>
<proteinExistence type="predicted"/>
<evidence type="ECO:0000313" key="2">
    <source>
        <dbReference type="EMBL" id="CCX30178.1"/>
    </source>
</evidence>